<evidence type="ECO:0000313" key="2">
    <source>
        <dbReference type="EMBL" id="GAA3853309.1"/>
    </source>
</evidence>
<reference evidence="3" key="1">
    <citation type="journal article" date="2019" name="Int. J. Syst. Evol. Microbiol.">
        <title>The Global Catalogue of Microorganisms (GCM) 10K type strain sequencing project: providing services to taxonomists for standard genome sequencing and annotation.</title>
        <authorList>
            <consortium name="The Broad Institute Genomics Platform"/>
            <consortium name="The Broad Institute Genome Sequencing Center for Infectious Disease"/>
            <person name="Wu L."/>
            <person name="Ma J."/>
        </authorList>
    </citation>
    <scope>NUCLEOTIDE SEQUENCE [LARGE SCALE GENOMIC DNA]</scope>
    <source>
        <strain evidence="3">JCM 17017</strain>
    </source>
</reference>
<gene>
    <name evidence="2" type="ORF">GCM10022380_84020</name>
</gene>
<keyword evidence="3" id="KW-1185">Reference proteome</keyword>
<dbReference type="EMBL" id="BAABCM010000021">
    <property type="protein sequence ID" value="GAA3853309.1"/>
    <property type="molecule type" value="Genomic_DNA"/>
</dbReference>
<feature type="compositionally biased region" description="Basic and acidic residues" evidence="1">
    <location>
        <begin position="120"/>
        <end position="132"/>
    </location>
</feature>
<protein>
    <submittedName>
        <fullName evidence="2">Uncharacterized protein</fullName>
    </submittedName>
</protein>
<sequence>MRHVPRDARGPAWWLVLLVRKPLLLVARRVDWRGTGRLAETGGAVPAVSPVSRTDPLFPAEMILDQRAGPPVIAKTSPFQSRAVGWWFRPAGHVEVDRSNSRAGLRAAVEAVDRAPSSSTRKDRSRSGRREV</sequence>
<feature type="region of interest" description="Disordered" evidence="1">
    <location>
        <begin position="108"/>
        <end position="132"/>
    </location>
</feature>
<evidence type="ECO:0000313" key="3">
    <source>
        <dbReference type="Proteomes" id="UP001501624"/>
    </source>
</evidence>
<organism evidence="2 3">
    <name type="scientific">Amycolatopsis tucumanensis</name>
    <dbReference type="NCBI Taxonomy" id="401106"/>
    <lineage>
        <taxon>Bacteria</taxon>
        <taxon>Bacillati</taxon>
        <taxon>Actinomycetota</taxon>
        <taxon>Actinomycetes</taxon>
        <taxon>Pseudonocardiales</taxon>
        <taxon>Pseudonocardiaceae</taxon>
        <taxon>Amycolatopsis</taxon>
    </lineage>
</organism>
<name>A0ABP7JSB7_9PSEU</name>
<evidence type="ECO:0000256" key="1">
    <source>
        <dbReference type="SAM" id="MobiDB-lite"/>
    </source>
</evidence>
<comment type="caution">
    <text evidence="2">The sequence shown here is derived from an EMBL/GenBank/DDBJ whole genome shotgun (WGS) entry which is preliminary data.</text>
</comment>
<accession>A0ABP7JSB7</accession>
<dbReference type="Proteomes" id="UP001501624">
    <property type="component" value="Unassembled WGS sequence"/>
</dbReference>
<proteinExistence type="predicted"/>